<dbReference type="InterPro" id="IPR000719">
    <property type="entry name" value="Prot_kinase_dom"/>
</dbReference>
<feature type="non-terminal residue" evidence="7">
    <location>
        <position position="559"/>
    </location>
</feature>
<comment type="caution">
    <text evidence="4">Lacks conserved residue(s) required for the propagation of feature annotation.</text>
</comment>
<feature type="domain" description="Deacetylase sirtuin-type" evidence="6">
    <location>
        <begin position="296"/>
        <end position="559"/>
    </location>
</feature>
<evidence type="ECO:0000259" key="6">
    <source>
        <dbReference type="PROSITE" id="PS50305"/>
    </source>
</evidence>
<dbReference type="Proteomes" id="UP000789901">
    <property type="component" value="Unassembled WGS sequence"/>
</dbReference>
<dbReference type="SUPFAM" id="SSF52467">
    <property type="entry name" value="DHS-like NAD/FAD-binding domain"/>
    <property type="match status" value="1"/>
</dbReference>
<proteinExistence type="inferred from homology"/>
<evidence type="ECO:0000313" key="7">
    <source>
        <dbReference type="EMBL" id="CAG8791164.1"/>
    </source>
</evidence>
<feature type="domain" description="Protein kinase" evidence="5">
    <location>
        <begin position="1"/>
        <end position="174"/>
    </location>
</feature>
<keyword evidence="3" id="KW-0520">NAD</keyword>
<evidence type="ECO:0000256" key="1">
    <source>
        <dbReference type="ARBA" id="ARBA00006924"/>
    </source>
</evidence>
<dbReference type="InterPro" id="IPR026590">
    <property type="entry name" value="Ssirtuin_cat_dom"/>
</dbReference>
<keyword evidence="2" id="KW-0808">Transferase</keyword>
<evidence type="ECO:0000256" key="3">
    <source>
        <dbReference type="ARBA" id="ARBA00023027"/>
    </source>
</evidence>
<dbReference type="SUPFAM" id="SSF56112">
    <property type="entry name" value="Protein kinase-like (PK-like)"/>
    <property type="match status" value="1"/>
</dbReference>
<dbReference type="InterPro" id="IPR003000">
    <property type="entry name" value="Sirtuin"/>
</dbReference>
<dbReference type="Gene3D" id="3.40.50.1220">
    <property type="entry name" value="TPP-binding domain"/>
    <property type="match status" value="1"/>
</dbReference>
<keyword evidence="8" id="KW-1185">Reference proteome</keyword>
<dbReference type="InterPro" id="IPR026591">
    <property type="entry name" value="Sirtuin_cat_small_dom_sf"/>
</dbReference>
<comment type="similarity">
    <text evidence="1">Belongs to the sirtuin family. Class I subfamily.</text>
</comment>
<comment type="caution">
    <text evidence="7">The sequence shown here is derived from an EMBL/GenBank/DDBJ whole genome shotgun (WGS) entry which is preliminary data.</text>
</comment>
<dbReference type="PANTHER" id="PTHR11085">
    <property type="entry name" value="NAD-DEPENDENT PROTEIN DEACYLASE SIRTUIN-5, MITOCHONDRIAL-RELATED"/>
    <property type="match status" value="1"/>
</dbReference>
<dbReference type="Gene3D" id="3.30.1600.10">
    <property type="entry name" value="SIR2/SIRT2 'Small Domain"/>
    <property type="match status" value="1"/>
</dbReference>
<accession>A0ABN7VPJ9</accession>
<reference evidence="7 8" key="1">
    <citation type="submission" date="2021-06" db="EMBL/GenBank/DDBJ databases">
        <authorList>
            <person name="Kallberg Y."/>
            <person name="Tangrot J."/>
            <person name="Rosling A."/>
        </authorList>
    </citation>
    <scope>NUCLEOTIDE SEQUENCE [LARGE SCALE GENOMIC DNA]</scope>
    <source>
        <strain evidence="7 8">120-4 pot B 10/14</strain>
    </source>
</reference>
<protein>
    <submittedName>
        <fullName evidence="7">34489_t:CDS:1</fullName>
    </submittedName>
</protein>
<dbReference type="PROSITE" id="PS50305">
    <property type="entry name" value="SIRTUIN"/>
    <property type="match status" value="1"/>
</dbReference>
<dbReference type="Pfam" id="PF00069">
    <property type="entry name" value="Pkinase"/>
    <property type="match status" value="1"/>
</dbReference>
<organism evidence="7 8">
    <name type="scientific">Gigaspora margarita</name>
    <dbReference type="NCBI Taxonomy" id="4874"/>
    <lineage>
        <taxon>Eukaryota</taxon>
        <taxon>Fungi</taxon>
        <taxon>Fungi incertae sedis</taxon>
        <taxon>Mucoromycota</taxon>
        <taxon>Glomeromycotina</taxon>
        <taxon>Glomeromycetes</taxon>
        <taxon>Diversisporales</taxon>
        <taxon>Gigasporaceae</taxon>
        <taxon>Gigaspora</taxon>
    </lineage>
</organism>
<name>A0ABN7VPJ9_GIGMA</name>
<dbReference type="PROSITE" id="PS50011">
    <property type="entry name" value="PROTEIN_KINASE_DOM"/>
    <property type="match status" value="1"/>
</dbReference>
<dbReference type="InterPro" id="IPR050134">
    <property type="entry name" value="NAD-dep_sirtuin_deacylases"/>
</dbReference>
<evidence type="ECO:0000259" key="5">
    <source>
        <dbReference type="PROSITE" id="PS50011"/>
    </source>
</evidence>
<evidence type="ECO:0000313" key="8">
    <source>
        <dbReference type="Proteomes" id="UP000789901"/>
    </source>
</evidence>
<dbReference type="Gene3D" id="1.10.510.10">
    <property type="entry name" value="Transferase(Phosphotransferase) domain 1"/>
    <property type="match status" value="1"/>
</dbReference>
<dbReference type="EMBL" id="CAJVQB010019445">
    <property type="protein sequence ID" value="CAG8791164.1"/>
    <property type="molecule type" value="Genomic_DNA"/>
</dbReference>
<evidence type="ECO:0000256" key="2">
    <source>
        <dbReference type="ARBA" id="ARBA00022679"/>
    </source>
</evidence>
<feature type="non-terminal residue" evidence="7">
    <location>
        <position position="1"/>
    </location>
</feature>
<evidence type="ECO:0000256" key="4">
    <source>
        <dbReference type="PROSITE-ProRule" id="PRU00236"/>
    </source>
</evidence>
<dbReference type="Pfam" id="PF02146">
    <property type="entry name" value="SIR2"/>
    <property type="match status" value="1"/>
</dbReference>
<dbReference type="InterPro" id="IPR029035">
    <property type="entry name" value="DHS-like_NAD/FAD-binding_dom"/>
</dbReference>
<dbReference type="InterPro" id="IPR011009">
    <property type="entry name" value="Kinase-like_dom_sf"/>
</dbReference>
<sequence>KMEWQQKLKLGFEITSGLRYLHSEHILHRDLHDKNILISNGRAKIADFGGAITLVFTIIGGEREKVVIGTPYEYCQLYNKCWDANPANRPDVEAVYQTLEAMKTSDSTRIVDNFKYEASKYSAWWETALNKSFVNYFNYSEFEDIKEIGKVSPVSDDIIESVNSEEIIIGQPYFVQESEKASLEKFGIRSFNYSQFCDLQLIGRDPSVEVIINVIRNGNQKTMQQTSNNTLPLDTLDIKLNDQIIDRNEKSSTGLAKKLEIKQKSTIIEIVSLSLLGYSKFSTFCMTIEISRIISHMLFRFFLSYIKARVALAKQCIIITGAGISCSGGIPDFRSSDGLYNKIKKQYPGTFRSGKDLFDARLLRTNESIKAFNLFMGLLKELVVNAKPTATHFFIKKLADMKKLKRVYTQNIDNLEELVGLDVDWQLKSVKNCQAQQGEAPNCSECEEKENTRIEQGRRPHTIGQLKLTIILYGDSHPKGLEICQIAIHNKKKADCLIIMGTSLRIPGVKALIKNFAKAVHGRKGYVIFVNATDVVTKEWNVTIDYQVEGTCDEWVKLV</sequence>
<dbReference type="PANTHER" id="PTHR11085:SF8">
    <property type="entry name" value="NAD-DEPENDENT HISTONE DEACETYLASE HST3"/>
    <property type="match status" value="1"/>
</dbReference>
<gene>
    <name evidence="7" type="ORF">GMARGA_LOCUS21262</name>
</gene>